<organism evidence="2 3">
    <name type="scientific">Saccoglossus kowalevskii</name>
    <name type="common">Acorn worm</name>
    <dbReference type="NCBI Taxonomy" id="10224"/>
    <lineage>
        <taxon>Eukaryota</taxon>
        <taxon>Metazoa</taxon>
        <taxon>Hemichordata</taxon>
        <taxon>Enteropneusta</taxon>
        <taxon>Harrimaniidae</taxon>
        <taxon>Saccoglossus</taxon>
    </lineage>
</organism>
<reference evidence="3" key="1">
    <citation type="submission" date="2025-08" db="UniProtKB">
        <authorList>
            <consortium name="RefSeq"/>
        </authorList>
    </citation>
    <scope>IDENTIFICATION</scope>
    <source>
        <tissue evidence="3">Testes</tissue>
    </source>
</reference>
<dbReference type="RefSeq" id="XP_002731340.1">
    <property type="nucleotide sequence ID" value="XM_002731294.1"/>
</dbReference>
<dbReference type="PANTHER" id="PTHR14499">
    <property type="entry name" value="POTASSIUM CHANNEL TETRAMERIZATION DOMAIN-CONTAINING"/>
    <property type="match status" value="1"/>
</dbReference>
<dbReference type="InterPro" id="IPR003131">
    <property type="entry name" value="T1-type_BTB"/>
</dbReference>
<evidence type="ECO:0000259" key="1">
    <source>
        <dbReference type="PROSITE" id="PS50097"/>
    </source>
</evidence>
<evidence type="ECO:0000313" key="2">
    <source>
        <dbReference type="Proteomes" id="UP000694865"/>
    </source>
</evidence>
<dbReference type="PROSITE" id="PS50097">
    <property type="entry name" value="BTB"/>
    <property type="match status" value="1"/>
</dbReference>
<dbReference type="Pfam" id="PF02214">
    <property type="entry name" value="BTB_2"/>
    <property type="match status" value="1"/>
</dbReference>
<protein>
    <submittedName>
        <fullName evidence="3">Potassium voltage-gated channel subfamily D member 1-like</fullName>
    </submittedName>
</protein>
<gene>
    <name evidence="3" type="primary">LOC100375950</name>
</gene>
<dbReference type="PANTHER" id="PTHR14499:SF144">
    <property type="entry name" value="POTASSIUM CHANNEL TETRAMERISATION-TYPE BTB DOMAIN-CONTAINING PROTEIN"/>
    <property type="match status" value="1"/>
</dbReference>
<dbReference type="SUPFAM" id="SSF54695">
    <property type="entry name" value="POZ domain"/>
    <property type="match status" value="1"/>
</dbReference>
<proteinExistence type="predicted"/>
<keyword evidence="2" id="KW-1185">Reference proteome</keyword>
<accession>A0ABM0GJP3</accession>
<dbReference type="InterPro" id="IPR000210">
    <property type="entry name" value="BTB/POZ_dom"/>
</dbReference>
<dbReference type="GeneID" id="100375950"/>
<dbReference type="Gene3D" id="3.30.710.10">
    <property type="entry name" value="Potassium Channel Kv1.1, Chain A"/>
    <property type="match status" value="1"/>
</dbReference>
<name>A0ABM0GJP3_SACKO</name>
<sequence length="245" mass="28317">MTTEQRISNDLINLNVGGKIYTTSRSTLTRYPDSMLGAMFGGDFPTRSDSNGNIVIDRDGELFRYVLNFLRNGNLRLPDSFREVELLEDEADFYQIKHFIHALRDWKLKKGGQKQDISEYVEVEDSHGVVRVTAPAKLWRSVPMLRNEVNKTQKYRMRVWDYHTALYHCSSTGNLPDVNDLGRLKLFKQLSFEGYDLLSMTSSRTDAVPGTDQVHRWMFRRNVEHRNIEVIAIDESALVLGQQPN</sequence>
<dbReference type="InterPro" id="IPR011333">
    <property type="entry name" value="SKP1/BTB/POZ_sf"/>
</dbReference>
<dbReference type="CDD" id="cd18365">
    <property type="entry name" value="BTB_POZ_KCTD6_like"/>
    <property type="match status" value="1"/>
</dbReference>
<dbReference type="Proteomes" id="UP000694865">
    <property type="component" value="Unplaced"/>
</dbReference>
<evidence type="ECO:0000313" key="3">
    <source>
        <dbReference type="RefSeq" id="XP_002731340.1"/>
    </source>
</evidence>
<feature type="domain" description="BTB" evidence="1">
    <location>
        <begin position="10"/>
        <end position="79"/>
    </location>
</feature>
<dbReference type="SMART" id="SM00225">
    <property type="entry name" value="BTB"/>
    <property type="match status" value="1"/>
</dbReference>